<dbReference type="EMBL" id="LNGC01000013">
    <property type="protein sequence ID" value="KYC52940.1"/>
    <property type="molecule type" value="Genomic_DNA"/>
</dbReference>
<sequence>MDKTTHELIKTYIKENEGTGTVYLSEPNFWFEAARLNCWFAQ</sequence>
<evidence type="ECO:0000313" key="2">
    <source>
        <dbReference type="Proteomes" id="UP000075398"/>
    </source>
</evidence>
<proteinExistence type="predicted"/>
<evidence type="ECO:0000313" key="1">
    <source>
        <dbReference type="EMBL" id="KYC52940.1"/>
    </source>
</evidence>
<organism evidence="1 2">
    <name type="scientific">Candidatus Methanofastidiosum methylothiophilum</name>
    <dbReference type="NCBI Taxonomy" id="1705564"/>
    <lineage>
        <taxon>Archaea</taxon>
        <taxon>Methanobacteriati</taxon>
        <taxon>Methanobacteriota</taxon>
        <taxon>Stenosarchaea group</taxon>
        <taxon>Candidatus Methanofastidiosia</taxon>
        <taxon>Candidatus Methanofastidiosales</taxon>
        <taxon>Candidatus Methanofastidiosaceae</taxon>
        <taxon>Candidatus Methanofastidiosum</taxon>
    </lineage>
</organism>
<accession>A0A150J6V4</accession>
<comment type="caution">
    <text evidence="1">The sequence shown here is derived from an EMBL/GenBank/DDBJ whole genome shotgun (WGS) entry which is preliminary data.</text>
</comment>
<dbReference type="Proteomes" id="UP000075398">
    <property type="component" value="Unassembled WGS sequence"/>
</dbReference>
<protein>
    <submittedName>
        <fullName evidence="1">Uncharacterized protein</fullName>
    </submittedName>
</protein>
<dbReference type="STRING" id="1705564.APG08_00303"/>
<reference evidence="1 2" key="1">
    <citation type="journal article" date="2016" name="ISME J.">
        <title>Chasing the elusive Euryarchaeota class WSA2: genomes reveal a uniquely fastidious methyl-reducing methanogen.</title>
        <authorList>
            <person name="Nobu M.K."/>
            <person name="Narihiro T."/>
            <person name="Kuroda K."/>
            <person name="Mei R."/>
            <person name="Liu W.T."/>
        </authorList>
    </citation>
    <scope>NUCLEOTIDE SEQUENCE [LARGE SCALE GENOMIC DNA]</scope>
    <source>
        <strain evidence="1">U1lsi0528_Bin055</strain>
    </source>
</reference>
<name>A0A150J6V4_9EURY</name>
<dbReference type="AlphaFoldDB" id="A0A150J6V4"/>
<gene>
    <name evidence="1" type="ORF">AMQ22_00497</name>
</gene>